<evidence type="ECO:0000256" key="1">
    <source>
        <dbReference type="ARBA" id="ARBA00022574"/>
    </source>
</evidence>
<gene>
    <name evidence="4" type="ORF">Vretimale_16344</name>
</gene>
<dbReference type="InterPro" id="IPR001680">
    <property type="entry name" value="WD40_rpt"/>
</dbReference>
<feature type="repeat" description="WD" evidence="3">
    <location>
        <begin position="284"/>
        <end position="318"/>
    </location>
</feature>
<dbReference type="PROSITE" id="PS50082">
    <property type="entry name" value="WD_REPEATS_2"/>
    <property type="match status" value="2"/>
</dbReference>
<sequence length="378" mass="40901">MGQGEVKFKGGVYGPCVSASALWNSTPVHIVARPHCTLWTIMPSARGAHLTPPCPETPNPSSATNPPLTRGSFLMQSLHLYDAVARLPRASYSHQAPVLDCCFENDNVVYAAGLDGQVKRYDVQTTRGAVLGTHAKAVQSVIFLPAQGVLLSGSWDQGLRMWDPRMAPGQNCVSSVAVPGKVYAVSAGKERLVVATSGRHVLIYDIRRLAGGHGPEALEQHRESSLKFQTRSLAVYTDGRGYALGSVEGRVAMEFFDAADAQANKYAFKCHRRNEGGKDTVYPVHSITFHSGYGTFATGGGDGVICIWDGENKKRLFQTARYPTSVASMSFSRTGEMLAVASSYAYEQGERDHPPDAIYIRAVQDVEVRPKARKPAGV</sequence>
<dbReference type="SMART" id="SM00320">
    <property type="entry name" value="WD40"/>
    <property type="match status" value="4"/>
</dbReference>
<dbReference type="InterPro" id="IPR015943">
    <property type="entry name" value="WD40/YVTN_repeat-like_dom_sf"/>
</dbReference>
<proteinExistence type="predicted"/>
<reference evidence="4" key="1">
    <citation type="journal article" date="2021" name="Proc. Natl. Acad. Sci. U.S.A.">
        <title>Three genomes in the algal genus Volvox reveal the fate of a haploid sex-determining region after a transition to homothallism.</title>
        <authorList>
            <person name="Yamamoto K."/>
            <person name="Hamaji T."/>
            <person name="Kawai-Toyooka H."/>
            <person name="Matsuzaki R."/>
            <person name="Takahashi F."/>
            <person name="Nishimura Y."/>
            <person name="Kawachi M."/>
            <person name="Noguchi H."/>
            <person name="Minakuchi Y."/>
            <person name="Umen J.G."/>
            <person name="Toyoda A."/>
            <person name="Nozaki H."/>
        </authorList>
    </citation>
    <scope>NUCLEOTIDE SEQUENCE</scope>
    <source>
        <strain evidence="4">NIES-3785</strain>
    </source>
</reference>
<name>A0A8J4LX99_9CHLO</name>
<accession>A0A8J4LX99</accession>
<dbReference type="Pfam" id="PF00400">
    <property type="entry name" value="WD40"/>
    <property type="match status" value="2"/>
</dbReference>
<dbReference type="Gene3D" id="2.130.10.10">
    <property type="entry name" value="YVTN repeat-like/Quinoprotein amine dehydrogenase"/>
    <property type="match status" value="1"/>
</dbReference>
<dbReference type="InterPro" id="IPR036322">
    <property type="entry name" value="WD40_repeat_dom_sf"/>
</dbReference>
<keyword evidence="2" id="KW-0677">Repeat</keyword>
<evidence type="ECO:0000313" key="5">
    <source>
        <dbReference type="Proteomes" id="UP000722791"/>
    </source>
</evidence>
<keyword evidence="1 3" id="KW-0853">WD repeat</keyword>
<dbReference type="EMBL" id="BNCQ01000047">
    <property type="protein sequence ID" value="GIM13156.1"/>
    <property type="molecule type" value="Genomic_DNA"/>
</dbReference>
<dbReference type="AlphaFoldDB" id="A0A8J4LX99"/>
<dbReference type="SUPFAM" id="SSF50978">
    <property type="entry name" value="WD40 repeat-like"/>
    <property type="match status" value="1"/>
</dbReference>
<feature type="repeat" description="WD" evidence="3">
    <location>
        <begin position="131"/>
        <end position="163"/>
    </location>
</feature>
<organism evidence="4 5">
    <name type="scientific">Volvox reticuliferus</name>
    <dbReference type="NCBI Taxonomy" id="1737510"/>
    <lineage>
        <taxon>Eukaryota</taxon>
        <taxon>Viridiplantae</taxon>
        <taxon>Chlorophyta</taxon>
        <taxon>core chlorophytes</taxon>
        <taxon>Chlorophyceae</taxon>
        <taxon>CS clade</taxon>
        <taxon>Chlamydomonadales</taxon>
        <taxon>Volvocaceae</taxon>
        <taxon>Volvox</taxon>
    </lineage>
</organism>
<comment type="caution">
    <text evidence="4">The sequence shown here is derived from an EMBL/GenBank/DDBJ whole genome shotgun (WGS) entry which is preliminary data.</text>
</comment>
<evidence type="ECO:0000313" key="4">
    <source>
        <dbReference type="EMBL" id="GIM13156.1"/>
    </source>
</evidence>
<dbReference type="PROSITE" id="PS50294">
    <property type="entry name" value="WD_REPEATS_REGION"/>
    <property type="match status" value="1"/>
</dbReference>
<evidence type="ECO:0000256" key="2">
    <source>
        <dbReference type="ARBA" id="ARBA00022737"/>
    </source>
</evidence>
<evidence type="ECO:0000256" key="3">
    <source>
        <dbReference type="PROSITE-ProRule" id="PRU00221"/>
    </source>
</evidence>
<dbReference type="PANTHER" id="PTHR10971">
    <property type="entry name" value="MRNA EXPORT FACTOR AND BUB3"/>
    <property type="match status" value="1"/>
</dbReference>
<protein>
    <submittedName>
        <fullName evidence="4">Uncharacterized protein</fullName>
    </submittedName>
</protein>
<dbReference type="Proteomes" id="UP000722791">
    <property type="component" value="Unassembled WGS sequence"/>
</dbReference>